<evidence type="ECO:0000256" key="1">
    <source>
        <dbReference type="SAM" id="Phobius"/>
    </source>
</evidence>
<feature type="transmembrane region" description="Helical" evidence="1">
    <location>
        <begin position="54"/>
        <end position="75"/>
    </location>
</feature>
<gene>
    <name evidence="2" type="ORF">SAMN05216561_105161</name>
</gene>
<dbReference type="AlphaFoldDB" id="A0A1I3FUT2"/>
<dbReference type="PANTHER" id="PTHR35982:SF1">
    <property type="entry name" value="SPIROCYCLASE, AVEC FAMILY"/>
    <property type="match status" value="1"/>
</dbReference>
<proteinExistence type="predicted"/>
<feature type="transmembrane region" description="Helical" evidence="1">
    <location>
        <begin position="218"/>
        <end position="236"/>
    </location>
</feature>
<feature type="transmembrane region" description="Helical" evidence="1">
    <location>
        <begin position="87"/>
        <end position="106"/>
    </location>
</feature>
<keyword evidence="1" id="KW-0812">Transmembrane</keyword>
<name>A0A1I3FUT2_9ACTN</name>
<feature type="transmembrane region" description="Helical" evidence="1">
    <location>
        <begin position="134"/>
        <end position="153"/>
    </location>
</feature>
<feature type="transmembrane region" description="Helical" evidence="1">
    <location>
        <begin position="248"/>
        <end position="265"/>
    </location>
</feature>
<sequence length="393" mass="42596">MNLFRISMKNYSLRAVSDLCTDRFRELADSLGGVACEDASPFVYLRDPRDLADVTMPVVELLILLGAVLAFRHAWVLRRDTGDATNLGVCLAAVAYVLVLEPPLYFPALFGIDDYVSAVFVHNEFTVGLLYHRLPLYILLLYPALVYLAWVLVQRLGVLERHGRVRGAVIASVCVGAVHQGFYSIFDQFGPDHLWWAWDTDTRTNAILVGDVPMSSTVNFALVMPTAFALACFLLLGRRVRPTTGSVVLPAIGIGFLTPLLSIPGQLPVTYLDLVDAPSYDAVRVVLWLMLVAATAVLVRELVAAWRAPTVREPGLRGAYPTAYLALWLATFAILAVVTPPAGVVAYLVPCYALSLAVLVTVARSPVGGVPRTRARPGGGRGDRVVGRAPIGG</sequence>
<keyword evidence="1" id="KW-0472">Membrane</keyword>
<reference evidence="2 3" key="1">
    <citation type="submission" date="2016-10" db="EMBL/GenBank/DDBJ databases">
        <authorList>
            <person name="de Groot N.N."/>
        </authorList>
    </citation>
    <scope>NUCLEOTIDE SEQUENCE [LARGE SCALE GENOMIC DNA]</scope>
    <source>
        <strain evidence="2 3">CGMCC 1.11156</strain>
    </source>
</reference>
<feature type="transmembrane region" description="Helical" evidence="1">
    <location>
        <begin position="165"/>
        <end position="186"/>
    </location>
</feature>
<dbReference type="EMBL" id="FOQG01000005">
    <property type="protein sequence ID" value="SFI14917.1"/>
    <property type="molecule type" value="Genomic_DNA"/>
</dbReference>
<feature type="transmembrane region" description="Helical" evidence="1">
    <location>
        <begin position="318"/>
        <end position="338"/>
    </location>
</feature>
<evidence type="ECO:0000313" key="3">
    <source>
        <dbReference type="Proteomes" id="UP000198649"/>
    </source>
</evidence>
<accession>A0A1I3FUT2</accession>
<dbReference type="STRING" id="1005945.SAMN05216561_105161"/>
<organism evidence="2 3">
    <name type="scientific">Nocardioides psychrotolerans</name>
    <dbReference type="NCBI Taxonomy" id="1005945"/>
    <lineage>
        <taxon>Bacteria</taxon>
        <taxon>Bacillati</taxon>
        <taxon>Actinomycetota</taxon>
        <taxon>Actinomycetes</taxon>
        <taxon>Propionibacteriales</taxon>
        <taxon>Nocardioidaceae</taxon>
        <taxon>Nocardioides</taxon>
    </lineage>
</organism>
<evidence type="ECO:0000313" key="2">
    <source>
        <dbReference type="EMBL" id="SFI14917.1"/>
    </source>
</evidence>
<feature type="transmembrane region" description="Helical" evidence="1">
    <location>
        <begin position="285"/>
        <end position="306"/>
    </location>
</feature>
<keyword evidence="3" id="KW-1185">Reference proteome</keyword>
<protein>
    <submittedName>
        <fullName evidence="2">Uncharacterized protein</fullName>
    </submittedName>
</protein>
<dbReference type="PANTHER" id="PTHR35982">
    <property type="entry name" value="AGAP005361-PA"/>
    <property type="match status" value="1"/>
</dbReference>
<keyword evidence="1" id="KW-1133">Transmembrane helix</keyword>
<dbReference type="Proteomes" id="UP000198649">
    <property type="component" value="Unassembled WGS sequence"/>
</dbReference>
<feature type="transmembrane region" description="Helical" evidence="1">
    <location>
        <begin position="344"/>
        <end position="363"/>
    </location>
</feature>